<dbReference type="Proteomes" id="UP000836387">
    <property type="component" value="Unassembled WGS sequence"/>
</dbReference>
<comment type="caution">
    <text evidence="1">The sequence shown here is derived from an EMBL/GenBank/DDBJ whole genome shotgun (WGS) entry which is preliminary data.</text>
</comment>
<name>A0ACA9U9L6_BIOOC</name>
<reference evidence="1" key="1">
    <citation type="submission" date="2020-04" db="EMBL/GenBank/DDBJ databases">
        <authorList>
            <person name="Broberg M."/>
        </authorList>
    </citation>
    <scope>NUCLEOTIDE SEQUENCE</scope>
</reference>
<sequence>MVKSGQYPPLGYIFVPAGNPFITRHCRRLAKETEQTIYAYYRPQSKKKLAKQYGLYIPKAIFEKVKSQYDARKATAEQEWSQKLDMKYPHMPSKDKAKIQRLSSSPFLKSESIAVDIRRYVLDHYTEFESLSCIKPDTEAAAKAHQEADRILSAWRGSGLGI</sequence>
<keyword evidence="2" id="KW-1185">Reference proteome</keyword>
<accession>A0ACA9U9L6</accession>
<reference evidence="1" key="2">
    <citation type="submission" date="2021-10" db="EMBL/GenBank/DDBJ databases">
        <authorList>
            <person name="Piombo E."/>
        </authorList>
    </citation>
    <scope>NUCLEOTIDE SEQUENCE</scope>
</reference>
<gene>
    <name evidence="1" type="ORF">CRV2_00018948</name>
</gene>
<organism evidence="1 2">
    <name type="scientific">Clonostachys rosea f. rosea IK726</name>
    <dbReference type="NCBI Taxonomy" id="1349383"/>
    <lineage>
        <taxon>Eukaryota</taxon>
        <taxon>Fungi</taxon>
        <taxon>Dikarya</taxon>
        <taxon>Ascomycota</taxon>
        <taxon>Pezizomycotina</taxon>
        <taxon>Sordariomycetes</taxon>
        <taxon>Hypocreomycetidae</taxon>
        <taxon>Hypocreales</taxon>
        <taxon>Bionectriaceae</taxon>
        <taxon>Clonostachys</taxon>
    </lineage>
</organism>
<protein>
    <submittedName>
        <fullName evidence="1">Uncharacterized protein</fullName>
    </submittedName>
</protein>
<proteinExistence type="predicted"/>
<dbReference type="EMBL" id="CADEHS020000093">
    <property type="protein sequence ID" value="CAG9949487.1"/>
    <property type="molecule type" value="Genomic_DNA"/>
</dbReference>
<evidence type="ECO:0000313" key="2">
    <source>
        <dbReference type="Proteomes" id="UP000836387"/>
    </source>
</evidence>
<evidence type="ECO:0000313" key="1">
    <source>
        <dbReference type="EMBL" id="CAG9949487.1"/>
    </source>
</evidence>